<dbReference type="SUPFAM" id="SSF55729">
    <property type="entry name" value="Acyl-CoA N-acyltransferases (Nat)"/>
    <property type="match status" value="1"/>
</dbReference>
<keyword evidence="3" id="KW-1185">Reference proteome</keyword>
<feature type="domain" description="N-acetyltransferase" evidence="1">
    <location>
        <begin position="6"/>
        <end position="160"/>
    </location>
</feature>
<dbReference type="GO" id="GO:0016747">
    <property type="term" value="F:acyltransferase activity, transferring groups other than amino-acyl groups"/>
    <property type="evidence" value="ECO:0007669"/>
    <property type="project" value="InterPro"/>
</dbReference>
<gene>
    <name evidence="2" type="primary">rimI</name>
    <name evidence="2" type="ORF">GCM10010918_30420</name>
</gene>
<dbReference type="Gene3D" id="3.40.630.30">
    <property type="match status" value="1"/>
</dbReference>
<dbReference type="Proteomes" id="UP000600247">
    <property type="component" value="Unassembled WGS sequence"/>
</dbReference>
<dbReference type="InterPro" id="IPR016181">
    <property type="entry name" value="Acyl_CoA_acyltransferase"/>
</dbReference>
<dbReference type="RefSeq" id="WP_229692199.1">
    <property type="nucleotide sequence ID" value="NZ_BMHY01000005.1"/>
</dbReference>
<dbReference type="Pfam" id="PF13302">
    <property type="entry name" value="Acetyltransf_3"/>
    <property type="match status" value="1"/>
</dbReference>
<dbReference type="InterPro" id="IPR000182">
    <property type="entry name" value="GNAT_dom"/>
</dbReference>
<proteinExistence type="predicted"/>
<dbReference type="AlphaFoldDB" id="A0A917HA11"/>
<evidence type="ECO:0000313" key="2">
    <source>
        <dbReference type="EMBL" id="GGG72523.1"/>
    </source>
</evidence>
<sequence>METDRCIMVKLQQSDYEAIKKIYTNEKVRAYLGGAIPEDYTLNKFQDILERSNKDSFYWTVRTISNDEFMGLVSLDKHSEGVNIEVSYEFLPNWWGNGYASEVITRILSYALNELHISKVIAETQTANVASCRLLEKVGMNLERIVQRYDAEQAIYAIEK</sequence>
<dbReference type="InterPro" id="IPR051531">
    <property type="entry name" value="N-acetyltransferase"/>
</dbReference>
<protein>
    <submittedName>
        <fullName evidence="2">N-acetyltransferase</fullName>
    </submittedName>
</protein>
<evidence type="ECO:0000313" key="3">
    <source>
        <dbReference type="Proteomes" id="UP000600247"/>
    </source>
</evidence>
<reference evidence="2 3" key="1">
    <citation type="journal article" date="2014" name="Int. J. Syst. Evol. Microbiol.">
        <title>Complete genome sequence of Corynebacterium casei LMG S-19264T (=DSM 44701T), isolated from a smear-ripened cheese.</title>
        <authorList>
            <consortium name="US DOE Joint Genome Institute (JGI-PGF)"/>
            <person name="Walter F."/>
            <person name="Albersmeier A."/>
            <person name="Kalinowski J."/>
            <person name="Ruckert C."/>
        </authorList>
    </citation>
    <scope>NUCLEOTIDE SEQUENCE [LARGE SCALE GENOMIC DNA]</scope>
    <source>
        <strain evidence="2 3">CGMCC 1.15286</strain>
    </source>
</reference>
<dbReference type="PROSITE" id="PS51186">
    <property type="entry name" value="GNAT"/>
    <property type="match status" value="1"/>
</dbReference>
<comment type="caution">
    <text evidence="2">The sequence shown here is derived from an EMBL/GenBank/DDBJ whole genome shotgun (WGS) entry which is preliminary data.</text>
</comment>
<dbReference type="EMBL" id="BMHY01000005">
    <property type="protein sequence ID" value="GGG72523.1"/>
    <property type="molecule type" value="Genomic_DNA"/>
</dbReference>
<name>A0A917HA11_9BACL</name>
<accession>A0A917HA11</accession>
<dbReference type="PANTHER" id="PTHR43792:SF1">
    <property type="entry name" value="N-ACETYLTRANSFERASE DOMAIN-CONTAINING PROTEIN"/>
    <property type="match status" value="1"/>
</dbReference>
<dbReference type="PANTHER" id="PTHR43792">
    <property type="entry name" value="GNAT FAMILY, PUTATIVE (AFU_ORTHOLOGUE AFUA_3G00765)-RELATED-RELATED"/>
    <property type="match status" value="1"/>
</dbReference>
<organism evidence="2 3">
    <name type="scientific">Paenibacillus radicis</name>
    <name type="common">ex Gao et al. 2016</name>
    <dbReference type="NCBI Taxonomy" id="1737354"/>
    <lineage>
        <taxon>Bacteria</taxon>
        <taxon>Bacillati</taxon>
        <taxon>Bacillota</taxon>
        <taxon>Bacilli</taxon>
        <taxon>Bacillales</taxon>
        <taxon>Paenibacillaceae</taxon>
        <taxon>Paenibacillus</taxon>
    </lineage>
</organism>
<evidence type="ECO:0000259" key="1">
    <source>
        <dbReference type="PROSITE" id="PS51186"/>
    </source>
</evidence>